<evidence type="ECO:0000313" key="6">
    <source>
        <dbReference type="EMBL" id="MFA9480452.1"/>
    </source>
</evidence>
<sequence length="405" mass="45086">MVDRTEQVLDILEHALTDQWATPGRRLRSERDLAMVLDVGRRQVNEALSQLAYRGLLSRTRGSGTYVVKRAEPSDARAARLREVWEQSELDNVDQIFLPTSQSAAPLSHRTGNAPLRLCLCGDWLDASPIHHAAVERMIATVQHLGHALSIVSVLDESGRPLTATTLRQRLRANPADGYLVVDRWGELFSRAAEGIHRPTIFCGNICGLRHEPAVGICQYDVAPQAMRRLSEAGYSRIAMLGYHNPANSMEAQQDAYEGAVDRLGLNYRRCELIRLGDLRSGAIVRQLLESKDRPDAIYLSDQFLAPAVIEALESTKLTLGRHLGLVCFTNRGVSDLPTTWSRYEVDIRLAGQLAVEALLRTIETGEEYASNILLQPRWHPRQSHIQPGTTPPPARKAMTASKSR</sequence>
<dbReference type="Pfam" id="PF00392">
    <property type="entry name" value="GntR"/>
    <property type="match status" value="1"/>
</dbReference>
<feature type="region of interest" description="Disordered" evidence="4">
    <location>
        <begin position="380"/>
        <end position="405"/>
    </location>
</feature>
<dbReference type="InterPro" id="IPR000524">
    <property type="entry name" value="Tscrpt_reg_HTH_GntR"/>
</dbReference>
<dbReference type="Gene3D" id="3.40.50.2300">
    <property type="match status" value="2"/>
</dbReference>
<dbReference type="RefSeq" id="WP_425347373.1">
    <property type="nucleotide sequence ID" value="NZ_JBGUBD010000022.1"/>
</dbReference>
<dbReference type="Proteomes" id="UP001575105">
    <property type="component" value="Unassembled WGS sequence"/>
</dbReference>
<feature type="domain" description="HTH gntR-type" evidence="5">
    <location>
        <begin position="2"/>
        <end position="70"/>
    </location>
</feature>
<dbReference type="Gene3D" id="1.10.10.10">
    <property type="entry name" value="Winged helix-like DNA-binding domain superfamily/Winged helix DNA-binding domain"/>
    <property type="match status" value="1"/>
</dbReference>
<evidence type="ECO:0000259" key="5">
    <source>
        <dbReference type="PROSITE" id="PS50949"/>
    </source>
</evidence>
<dbReference type="InterPro" id="IPR046335">
    <property type="entry name" value="LacI/GalR-like_sensor"/>
</dbReference>
<keyword evidence="3" id="KW-0804">Transcription</keyword>
<accession>A0ABV4UA17</accession>
<dbReference type="SUPFAM" id="SSF53822">
    <property type="entry name" value="Periplasmic binding protein-like I"/>
    <property type="match status" value="1"/>
</dbReference>
<keyword evidence="2" id="KW-0238">DNA-binding</keyword>
<dbReference type="Pfam" id="PF13377">
    <property type="entry name" value="Peripla_BP_3"/>
    <property type="match status" value="1"/>
</dbReference>
<dbReference type="SMART" id="SM00345">
    <property type="entry name" value="HTH_GNTR"/>
    <property type="match status" value="1"/>
</dbReference>
<protein>
    <submittedName>
        <fullName evidence="6">Substrate-binding domain-containing protein</fullName>
    </submittedName>
</protein>
<evidence type="ECO:0000256" key="3">
    <source>
        <dbReference type="ARBA" id="ARBA00023163"/>
    </source>
</evidence>
<comment type="caution">
    <text evidence="6">The sequence shown here is derived from an EMBL/GenBank/DDBJ whole genome shotgun (WGS) entry which is preliminary data.</text>
</comment>
<dbReference type="PANTHER" id="PTHR30146:SF109">
    <property type="entry name" value="HTH-TYPE TRANSCRIPTIONAL REGULATOR GALS"/>
    <property type="match status" value="1"/>
</dbReference>
<evidence type="ECO:0000256" key="1">
    <source>
        <dbReference type="ARBA" id="ARBA00023015"/>
    </source>
</evidence>
<name>A0ABV4UA17_9BACT</name>
<evidence type="ECO:0000256" key="2">
    <source>
        <dbReference type="ARBA" id="ARBA00023125"/>
    </source>
</evidence>
<organism evidence="6 7">
    <name type="scientific">Natronomicrosphaera hydrolytica</name>
    <dbReference type="NCBI Taxonomy" id="3242702"/>
    <lineage>
        <taxon>Bacteria</taxon>
        <taxon>Pseudomonadati</taxon>
        <taxon>Planctomycetota</taxon>
        <taxon>Phycisphaerae</taxon>
        <taxon>Phycisphaerales</taxon>
        <taxon>Phycisphaeraceae</taxon>
        <taxon>Natronomicrosphaera</taxon>
    </lineage>
</organism>
<reference evidence="6 7" key="1">
    <citation type="submission" date="2024-08" db="EMBL/GenBank/DDBJ databases">
        <title>Whole-genome sequencing of halo(alkali)philic microorganisms from hypersaline lakes.</title>
        <authorList>
            <person name="Sorokin D.Y."/>
            <person name="Merkel A.Y."/>
            <person name="Messina E."/>
            <person name="Yakimov M."/>
        </authorList>
    </citation>
    <scope>NUCLEOTIDE SEQUENCE [LARGE SCALE GENOMIC DNA]</scope>
    <source>
        <strain evidence="6 7">AB-hyl4</strain>
    </source>
</reference>
<dbReference type="EMBL" id="JBGUBD010000022">
    <property type="protein sequence ID" value="MFA9480452.1"/>
    <property type="molecule type" value="Genomic_DNA"/>
</dbReference>
<dbReference type="InterPro" id="IPR036390">
    <property type="entry name" value="WH_DNA-bd_sf"/>
</dbReference>
<keyword evidence="7" id="KW-1185">Reference proteome</keyword>
<dbReference type="InterPro" id="IPR028082">
    <property type="entry name" value="Peripla_BP_I"/>
</dbReference>
<dbReference type="SUPFAM" id="SSF46785">
    <property type="entry name" value="Winged helix' DNA-binding domain"/>
    <property type="match status" value="1"/>
</dbReference>
<proteinExistence type="predicted"/>
<evidence type="ECO:0000313" key="7">
    <source>
        <dbReference type="Proteomes" id="UP001575105"/>
    </source>
</evidence>
<keyword evidence="1" id="KW-0805">Transcription regulation</keyword>
<dbReference type="PANTHER" id="PTHR30146">
    <property type="entry name" value="LACI-RELATED TRANSCRIPTIONAL REPRESSOR"/>
    <property type="match status" value="1"/>
</dbReference>
<evidence type="ECO:0000256" key="4">
    <source>
        <dbReference type="SAM" id="MobiDB-lite"/>
    </source>
</evidence>
<gene>
    <name evidence="6" type="ORF">ACERK3_19465</name>
</gene>
<dbReference type="PROSITE" id="PS50949">
    <property type="entry name" value="HTH_GNTR"/>
    <property type="match status" value="1"/>
</dbReference>
<dbReference type="InterPro" id="IPR036388">
    <property type="entry name" value="WH-like_DNA-bd_sf"/>
</dbReference>